<dbReference type="InterPro" id="IPR036249">
    <property type="entry name" value="Thioredoxin-like_sf"/>
</dbReference>
<dbReference type="RefSeq" id="WP_089887828.1">
    <property type="nucleotide sequence ID" value="NZ_CALJFH010000007.1"/>
</dbReference>
<evidence type="ECO:0000313" key="3">
    <source>
        <dbReference type="Proteomes" id="UP000199026"/>
    </source>
</evidence>
<dbReference type="GO" id="GO:0016034">
    <property type="term" value="F:maleylacetoacetate isomerase activity"/>
    <property type="evidence" value="ECO:0007669"/>
    <property type="project" value="TreeGrafter"/>
</dbReference>
<dbReference type="AlphaFoldDB" id="A0A1H3HWP5"/>
<reference evidence="2 3" key="1">
    <citation type="submission" date="2016-10" db="EMBL/GenBank/DDBJ databases">
        <authorList>
            <person name="de Groot N.N."/>
        </authorList>
    </citation>
    <scope>NUCLEOTIDE SEQUENCE [LARGE SCALE GENOMIC DNA]</scope>
    <source>
        <strain evidence="2 3">DSM 24677</strain>
    </source>
</reference>
<protein>
    <submittedName>
        <fullName evidence="2">Glutathione S-transferase</fullName>
    </submittedName>
</protein>
<dbReference type="Gene3D" id="1.20.1050.10">
    <property type="match status" value="1"/>
</dbReference>
<dbReference type="EMBL" id="FNPR01000001">
    <property type="protein sequence ID" value="SDY19258.1"/>
    <property type="molecule type" value="Genomic_DNA"/>
</dbReference>
<dbReference type="GeneID" id="78123472"/>
<dbReference type="InterPro" id="IPR004045">
    <property type="entry name" value="Glutathione_S-Trfase_N"/>
</dbReference>
<dbReference type="PANTHER" id="PTHR42673">
    <property type="entry name" value="MALEYLACETOACETATE ISOMERASE"/>
    <property type="match status" value="1"/>
</dbReference>
<organism evidence="2 3">
    <name type="scientific">Lentibacter algarum</name>
    <dbReference type="NCBI Taxonomy" id="576131"/>
    <lineage>
        <taxon>Bacteria</taxon>
        <taxon>Pseudomonadati</taxon>
        <taxon>Pseudomonadota</taxon>
        <taxon>Alphaproteobacteria</taxon>
        <taxon>Rhodobacterales</taxon>
        <taxon>Roseobacteraceae</taxon>
        <taxon>Lentibacter</taxon>
    </lineage>
</organism>
<evidence type="ECO:0000259" key="1">
    <source>
        <dbReference type="Pfam" id="PF13409"/>
    </source>
</evidence>
<dbReference type="OrthoDB" id="9799538at2"/>
<dbReference type="GO" id="GO:0006559">
    <property type="term" value="P:L-phenylalanine catabolic process"/>
    <property type="evidence" value="ECO:0007669"/>
    <property type="project" value="TreeGrafter"/>
</dbReference>
<accession>A0A1H3HWP5</accession>
<dbReference type="Gene3D" id="3.40.30.10">
    <property type="entry name" value="Glutaredoxin"/>
    <property type="match status" value="1"/>
</dbReference>
<name>A0A1H3HWP5_9RHOB</name>
<dbReference type="SUPFAM" id="SSF47616">
    <property type="entry name" value="GST C-terminal domain-like"/>
    <property type="match status" value="1"/>
</dbReference>
<dbReference type="CDD" id="cd03194">
    <property type="entry name" value="GST_C_3"/>
    <property type="match status" value="1"/>
</dbReference>
<proteinExistence type="predicted"/>
<dbReference type="Proteomes" id="UP000199026">
    <property type="component" value="Unassembled WGS sequence"/>
</dbReference>
<dbReference type="GO" id="GO:0004364">
    <property type="term" value="F:glutathione transferase activity"/>
    <property type="evidence" value="ECO:0007669"/>
    <property type="project" value="TreeGrafter"/>
</dbReference>
<keyword evidence="2" id="KW-0808">Transferase</keyword>
<dbReference type="PANTHER" id="PTHR42673:SF4">
    <property type="entry name" value="MALEYLACETOACETATE ISOMERASE"/>
    <property type="match status" value="1"/>
</dbReference>
<dbReference type="Pfam" id="PF13409">
    <property type="entry name" value="GST_N_2"/>
    <property type="match status" value="1"/>
</dbReference>
<dbReference type="STRING" id="576131.SAMN05444486_101675"/>
<dbReference type="InterPro" id="IPR036282">
    <property type="entry name" value="Glutathione-S-Trfase_C_sf"/>
</dbReference>
<dbReference type="GO" id="GO:0006749">
    <property type="term" value="P:glutathione metabolic process"/>
    <property type="evidence" value="ECO:0007669"/>
    <property type="project" value="TreeGrafter"/>
</dbReference>
<evidence type="ECO:0000313" key="2">
    <source>
        <dbReference type="EMBL" id="SDY19258.1"/>
    </source>
</evidence>
<sequence length="228" mass="25451">MTYDLYIGDKAFSSWSLRGWLMLEHFGLPYRAHAVGLYDGTMAADLAALSPARTVPALLCEDGAVLFDSMAMAEELATRHPEAQLWPAEPKARALARSITAEMHAGFSALRNECPMQLFHQWVGFEPTAEVRKDLARFEVLFSHTRQIKLEGPWLFGAYSLADAFYAPLMARIAGYALPVCADVSTYVATTLADSAFQQWRSEGIAKTYEPFPYPQPLKKTEWPTAHV</sequence>
<dbReference type="SUPFAM" id="SSF52833">
    <property type="entry name" value="Thioredoxin-like"/>
    <property type="match status" value="1"/>
</dbReference>
<gene>
    <name evidence="2" type="ORF">SAMN05444486_101675</name>
</gene>
<feature type="domain" description="GST N-terminal" evidence="1">
    <location>
        <begin position="12"/>
        <end position="78"/>
    </location>
</feature>
<keyword evidence="3" id="KW-1185">Reference proteome</keyword>